<organism evidence="3 4">
    <name type="scientific">Zizania palustris</name>
    <name type="common">Northern wild rice</name>
    <dbReference type="NCBI Taxonomy" id="103762"/>
    <lineage>
        <taxon>Eukaryota</taxon>
        <taxon>Viridiplantae</taxon>
        <taxon>Streptophyta</taxon>
        <taxon>Embryophyta</taxon>
        <taxon>Tracheophyta</taxon>
        <taxon>Spermatophyta</taxon>
        <taxon>Magnoliopsida</taxon>
        <taxon>Liliopsida</taxon>
        <taxon>Poales</taxon>
        <taxon>Poaceae</taxon>
        <taxon>BOP clade</taxon>
        <taxon>Oryzoideae</taxon>
        <taxon>Oryzeae</taxon>
        <taxon>Zizaniinae</taxon>
        <taxon>Zizania</taxon>
    </lineage>
</organism>
<evidence type="ECO:0000313" key="4">
    <source>
        <dbReference type="Proteomes" id="UP000729402"/>
    </source>
</evidence>
<protein>
    <recommendedName>
        <fullName evidence="2">Exportin-5 C-terminal domain-containing protein</fullName>
    </recommendedName>
</protein>
<accession>A0A8J5RU20</accession>
<proteinExistence type="predicted"/>
<evidence type="ECO:0000256" key="1">
    <source>
        <dbReference type="SAM" id="MobiDB-lite"/>
    </source>
</evidence>
<dbReference type="Proteomes" id="UP000729402">
    <property type="component" value="Unassembled WGS sequence"/>
</dbReference>
<comment type="caution">
    <text evidence="3">The sequence shown here is derived from an EMBL/GenBank/DDBJ whole genome shotgun (WGS) entry which is preliminary data.</text>
</comment>
<evidence type="ECO:0000259" key="2">
    <source>
        <dbReference type="Pfam" id="PF19273"/>
    </source>
</evidence>
<dbReference type="EMBL" id="JAAALK010000290">
    <property type="protein sequence ID" value="KAG8045441.1"/>
    <property type="molecule type" value="Genomic_DNA"/>
</dbReference>
<evidence type="ECO:0000313" key="3">
    <source>
        <dbReference type="EMBL" id="KAG8045441.1"/>
    </source>
</evidence>
<gene>
    <name evidence="3" type="ORF">GUJ93_ZPchr0008g11440</name>
</gene>
<dbReference type="OrthoDB" id="2215036at2759"/>
<keyword evidence="4" id="KW-1185">Reference proteome</keyword>
<dbReference type="Pfam" id="PF19273">
    <property type="entry name" value="Exportin-5"/>
    <property type="match status" value="1"/>
</dbReference>
<dbReference type="AlphaFoldDB" id="A0A8J5RU20"/>
<feature type="region of interest" description="Disordered" evidence="1">
    <location>
        <begin position="94"/>
        <end position="117"/>
    </location>
</feature>
<sequence>MGGALPIKSGDVRALASTSFLLVQKHQASEIRLHGFKMLQVLLSLPHMKQDDLLSFDETLSKTASPKEQKTHMRSLLLLASGNKMRALVRQKANNVVTNVTTRNRGSAAHHGPGSDF</sequence>
<feature type="domain" description="Exportin-5 C-terminal" evidence="2">
    <location>
        <begin position="39"/>
        <end position="92"/>
    </location>
</feature>
<reference evidence="3" key="2">
    <citation type="submission" date="2021-02" db="EMBL/GenBank/DDBJ databases">
        <authorList>
            <person name="Kimball J.A."/>
            <person name="Haas M.W."/>
            <person name="Macchietto M."/>
            <person name="Kono T."/>
            <person name="Duquette J."/>
            <person name="Shao M."/>
        </authorList>
    </citation>
    <scope>NUCLEOTIDE SEQUENCE</scope>
    <source>
        <tissue evidence="3">Fresh leaf tissue</tissue>
    </source>
</reference>
<dbReference type="InterPro" id="IPR045478">
    <property type="entry name" value="Exportin-5_C"/>
</dbReference>
<name>A0A8J5RU20_ZIZPA</name>
<reference evidence="3" key="1">
    <citation type="journal article" date="2021" name="bioRxiv">
        <title>Whole Genome Assembly and Annotation of Northern Wild Rice, Zizania palustris L., Supports a Whole Genome Duplication in the Zizania Genus.</title>
        <authorList>
            <person name="Haas M."/>
            <person name="Kono T."/>
            <person name="Macchietto M."/>
            <person name="Millas R."/>
            <person name="McGilp L."/>
            <person name="Shao M."/>
            <person name="Duquette J."/>
            <person name="Hirsch C.N."/>
            <person name="Kimball J."/>
        </authorList>
    </citation>
    <scope>NUCLEOTIDE SEQUENCE</scope>
    <source>
        <tissue evidence="3">Fresh leaf tissue</tissue>
    </source>
</reference>